<name>A0A7C4TCK9_UNCW3</name>
<sequence length="149" mass="17775">MFSKKQSPQKDEVDIAYYEKMVNDLLSSFGLDPEKCRHRPKTLWSAYRGSALIYTEIFKIEDIDYIEISCPIMLLPSKNLLPFYRKLLEINFQLMGVKFFVRDQWVYISENRELKGLDFEELKAMEERVSYHADRLDEILIEEFKSQAD</sequence>
<proteinExistence type="predicted"/>
<dbReference type="AlphaFoldDB" id="A0A7C4TCK9"/>
<dbReference type="SUPFAM" id="SSF69635">
    <property type="entry name" value="Type III secretory system chaperone-like"/>
    <property type="match status" value="1"/>
</dbReference>
<comment type="caution">
    <text evidence="1">The sequence shown here is derived from an EMBL/GenBank/DDBJ whole genome shotgun (WGS) entry which is preliminary data.</text>
</comment>
<accession>A0A7C4TCK9</accession>
<dbReference type="CDD" id="cd17036">
    <property type="entry name" value="T3SC_YbjN-like_1"/>
    <property type="match status" value="1"/>
</dbReference>
<protein>
    <submittedName>
        <fullName evidence="1">Uncharacterized protein</fullName>
    </submittedName>
</protein>
<reference evidence="1" key="1">
    <citation type="journal article" date="2020" name="mSystems">
        <title>Genome- and Community-Level Interaction Insights into Carbon Utilization and Element Cycling Functions of Hydrothermarchaeota in Hydrothermal Sediment.</title>
        <authorList>
            <person name="Zhou Z."/>
            <person name="Liu Y."/>
            <person name="Xu W."/>
            <person name="Pan J."/>
            <person name="Luo Z.H."/>
            <person name="Li M."/>
        </authorList>
    </citation>
    <scope>NUCLEOTIDE SEQUENCE [LARGE SCALE GENOMIC DNA]</scope>
    <source>
        <strain evidence="1">SpSt-774</strain>
    </source>
</reference>
<dbReference type="EMBL" id="DTGZ01000017">
    <property type="protein sequence ID" value="HGV96862.1"/>
    <property type="molecule type" value="Genomic_DNA"/>
</dbReference>
<gene>
    <name evidence="1" type="ORF">ENV60_00995</name>
</gene>
<dbReference type="Gene3D" id="3.30.1460.10">
    <property type="match status" value="1"/>
</dbReference>
<organism evidence="1">
    <name type="scientific">candidate division WOR-3 bacterium</name>
    <dbReference type="NCBI Taxonomy" id="2052148"/>
    <lineage>
        <taxon>Bacteria</taxon>
        <taxon>Bacteria division WOR-3</taxon>
    </lineage>
</organism>
<evidence type="ECO:0000313" key="1">
    <source>
        <dbReference type="EMBL" id="HGV96862.1"/>
    </source>
</evidence>